<gene>
    <name evidence="2" type="ORF">MAC_02004</name>
</gene>
<dbReference type="HOGENOM" id="CLU_674519_0_0_1"/>
<feature type="domain" description="C2H2-type" evidence="1">
    <location>
        <begin position="256"/>
        <end position="276"/>
    </location>
</feature>
<dbReference type="InterPro" id="IPR013087">
    <property type="entry name" value="Znf_C2H2_type"/>
</dbReference>
<dbReference type="PANTHER" id="PTHR35391">
    <property type="entry name" value="C2H2-TYPE DOMAIN-CONTAINING PROTEIN-RELATED"/>
    <property type="match status" value="1"/>
</dbReference>
<reference evidence="2 3" key="1">
    <citation type="journal article" date="2011" name="PLoS Genet.">
        <title>Genome sequencing and comparative transcriptomics of the model entomopathogenic fungi Metarhizium anisopliae and M. acridum.</title>
        <authorList>
            <person name="Gao Q."/>
            <person name="Jin K."/>
            <person name="Ying S.H."/>
            <person name="Zhang Y."/>
            <person name="Xiao G."/>
            <person name="Shang Y."/>
            <person name="Duan Z."/>
            <person name="Hu X."/>
            <person name="Xie X.Q."/>
            <person name="Zhou G."/>
            <person name="Peng G."/>
            <person name="Luo Z."/>
            <person name="Huang W."/>
            <person name="Wang B."/>
            <person name="Fang W."/>
            <person name="Wang S."/>
            <person name="Zhong Y."/>
            <person name="Ma L.J."/>
            <person name="St Leger R.J."/>
            <person name="Zhao G.P."/>
            <person name="Pei Y."/>
            <person name="Feng M.G."/>
            <person name="Xia Y."/>
            <person name="Wang C."/>
        </authorList>
    </citation>
    <scope>NUCLEOTIDE SEQUENCE [LARGE SCALE GENOMIC DNA]</scope>
    <source>
        <strain evidence="2 3">CQMa 102</strain>
    </source>
</reference>
<name>E9DWK6_METAQ</name>
<dbReference type="Proteomes" id="UP000002499">
    <property type="component" value="Unassembled WGS sequence"/>
</dbReference>
<evidence type="ECO:0000259" key="1">
    <source>
        <dbReference type="PROSITE" id="PS00028"/>
    </source>
</evidence>
<dbReference type="STRING" id="655827.E9DWK6"/>
<dbReference type="OrthoDB" id="4941169at2759"/>
<proteinExistence type="predicted"/>
<sequence length="408" mass="45131">MEDCGIDTELKEILGDEKFEFDSELAQLSVDIADIINSLLRLSMSIRNPAPHDHFVSTEYAEASYFSDFDVRRAGAKYKDANQDLVRRLGEAISRRRRYLKYRESHHAKLSQGLDLDQGCAEAGEKSTVASSVPLAIKDVGKSAPLFGELDEDDHSETNLPDIIRHDRTRLRETPSPASSRTIKSTAGVTNGWITCSKRIGRPGDAQAHAKDVGPLKRPLGNTLQQLHSAIASSGGLSAIIARNERMKPLDAKTDCPLCGETLDSTKQYQRHVGKHLVDLALFTFPKTGDREDPDDDVEMCDDKVDDGSEVDEDNEMTVDNELDQADELDVEAEMYTTELEGGHEMLQTAGSNSIPSNQQTPKALAKVNKVWQCVRIIVHLSTQDQIIIRNNAPAMVAGSRFIWTISV</sequence>
<dbReference type="AlphaFoldDB" id="E9DWK6"/>
<keyword evidence="3" id="KW-1185">Reference proteome</keyword>
<protein>
    <recommendedName>
        <fullName evidence="1">C2H2-type domain-containing protein</fullName>
    </recommendedName>
</protein>
<dbReference type="eggNOG" id="ENOG502SJT8">
    <property type="taxonomic scope" value="Eukaryota"/>
</dbReference>
<dbReference type="InParanoid" id="E9DWK6"/>
<dbReference type="EMBL" id="GL698478">
    <property type="protein sequence ID" value="EFY92056.1"/>
    <property type="molecule type" value="Genomic_DNA"/>
</dbReference>
<dbReference type="PROSITE" id="PS00028">
    <property type="entry name" value="ZINC_FINGER_C2H2_1"/>
    <property type="match status" value="1"/>
</dbReference>
<dbReference type="PANTHER" id="PTHR35391:SF7">
    <property type="entry name" value="C2H2-TYPE DOMAIN-CONTAINING PROTEIN"/>
    <property type="match status" value="1"/>
</dbReference>
<evidence type="ECO:0000313" key="2">
    <source>
        <dbReference type="EMBL" id="EFY92056.1"/>
    </source>
</evidence>
<accession>E9DWK6</accession>
<organism evidence="3">
    <name type="scientific">Metarhizium acridum (strain CQMa 102)</name>
    <dbReference type="NCBI Taxonomy" id="655827"/>
    <lineage>
        <taxon>Eukaryota</taxon>
        <taxon>Fungi</taxon>
        <taxon>Dikarya</taxon>
        <taxon>Ascomycota</taxon>
        <taxon>Pezizomycotina</taxon>
        <taxon>Sordariomycetes</taxon>
        <taxon>Hypocreomycetidae</taxon>
        <taxon>Hypocreales</taxon>
        <taxon>Clavicipitaceae</taxon>
        <taxon>Metarhizium</taxon>
    </lineage>
</organism>
<evidence type="ECO:0000313" key="3">
    <source>
        <dbReference type="Proteomes" id="UP000002499"/>
    </source>
</evidence>